<protein>
    <recommendedName>
        <fullName evidence="2">Amidohydrolase-related domain-containing protein</fullName>
    </recommendedName>
</protein>
<dbReference type="Proteomes" id="UP000683000">
    <property type="component" value="Unassembled WGS sequence"/>
</dbReference>
<keyword evidence="4" id="KW-1185">Reference proteome</keyword>
<dbReference type="Gene3D" id="3.20.20.140">
    <property type="entry name" value="Metal-dependent hydrolases"/>
    <property type="match status" value="2"/>
</dbReference>
<keyword evidence="1" id="KW-0472">Membrane</keyword>
<evidence type="ECO:0000256" key="1">
    <source>
        <dbReference type="SAM" id="Phobius"/>
    </source>
</evidence>
<dbReference type="GO" id="GO:0016810">
    <property type="term" value="F:hydrolase activity, acting on carbon-nitrogen (but not peptide) bonds"/>
    <property type="evidence" value="ECO:0007669"/>
    <property type="project" value="InterPro"/>
</dbReference>
<dbReference type="InterPro" id="IPR032466">
    <property type="entry name" value="Metal_Hydrolase"/>
</dbReference>
<dbReference type="OrthoDB" id="10258955at2759"/>
<name>A0A8I2YH39_9AGAM</name>
<feature type="domain" description="Amidohydrolase-related" evidence="2">
    <location>
        <begin position="424"/>
        <end position="513"/>
    </location>
</feature>
<dbReference type="SUPFAM" id="SSF51338">
    <property type="entry name" value="Composite domain of metallo-dependent hydrolases"/>
    <property type="match status" value="1"/>
</dbReference>
<dbReference type="SUPFAM" id="SSF51556">
    <property type="entry name" value="Metallo-dependent hydrolases"/>
    <property type="match status" value="1"/>
</dbReference>
<dbReference type="PANTHER" id="PTHR43135">
    <property type="entry name" value="ALPHA-D-RIBOSE 1-METHYLPHOSPHONATE 5-TRIPHOSPHATE DIPHOSPHATASE"/>
    <property type="match status" value="1"/>
</dbReference>
<keyword evidence="1" id="KW-0812">Transmembrane</keyword>
<gene>
    <name evidence="3" type="ORF">JVT61DRAFT_8965</name>
</gene>
<sequence length="943" mass="102351">MGDYTWEQAGHTHFSSRRKSRWFRLCTLIILASLLYLSRNLWFRTHPSTEELARRAGYLNLCRYIKTPSGPPLNFHARSKSDRFSPEAKPTLIKNATIWTSGKNGTEVIYGDLLLLKGLIRGVGAIAPSLVSGLDIEVVDANGAWVTPGLVDLHSHLGVGSAPELDGNQTGADDTNSVKAPILPWLRSLDGLNTHDDGYELARSGGVTTAQILPGSANNIGGQAFIIKLRETTERTPSSMLVEPPYTLNGSHFDHNLPPRWRHMNTIHTYQKIERGFKSNTGENPSRVYSMSRMDTGWNFRQAYDTARKIRDQQDDFCAKAEAGAWRELKDSTFPESLQWEALVDVLRGRVKLSVHCYEAVDLDVIVRLSNEFKFPVASFHHAGQTYLVPDLLRKTWGGMPSIALFAANFRKKREAYRGSEFAPRILASDGFPIVMKSDHSVINSRYLLHEAAQAHYFGLPTNVALLSITATPADAMGLGHRIGHIEEGYDADVIVWDSHPLSLAATPQQVFIDGIPQLKAPEVSIKPFAFQSPPNTPDFDKEAADASAYQGLPPLEPRSVQHSIFTNVSSLYTRSTDDISVQDYPQSVIVHDGKIVCSGECSRHSSDDKHAEIINLEGGSIVLGLTIYGPPLGLTEIRLEPSTSDGTVFNPLTGNLPAILEDSLIRAIDGLQFGGRNTLLAYRAGVTAGVTAPSGSFVQGSSTAFSLGASNLLRNGSIQSDVAVHVAITKNSAHSVSTQIAALRAMLLGKGSDAMLSSVRAGTATLVVDVNSADIMASLLRLKREYETQLGKTLRMTFAGAIESHLIASDIAHAGVSVIVTQPKPFPTTWDQRRFLGGPPLTADSLVSALLAAGVQVGVGLQDEFEARNLRWEVARLALASNGTIDQTTALALATVNVEKALGIEVDMPQDLVAYKGGDAFGFEGKPVAVISAQFGRTDLFE</sequence>
<evidence type="ECO:0000313" key="4">
    <source>
        <dbReference type="Proteomes" id="UP000683000"/>
    </source>
</evidence>
<organism evidence="3 4">
    <name type="scientific">Boletus reticuloceps</name>
    <dbReference type="NCBI Taxonomy" id="495285"/>
    <lineage>
        <taxon>Eukaryota</taxon>
        <taxon>Fungi</taxon>
        <taxon>Dikarya</taxon>
        <taxon>Basidiomycota</taxon>
        <taxon>Agaricomycotina</taxon>
        <taxon>Agaricomycetes</taxon>
        <taxon>Agaricomycetidae</taxon>
        <taxon>Boletales</taxon>
        <taxon>Boletineae</taxon>
        <taxon>Boletaceae</taxon>
        <taxon>Boletoideae</taxon>
        <taxon>Boletus</taxon>
    </lineage>
</organism>
<evidence type="ECO:0000313" key="3">
    <source>
        <dbReference type="EMBL" id="KAG6371951.1"/>
    </source>
</evidence>
<dbReference type="Pfam" id="PF01979">
    <property type="entry name" value="Amidohydro_1"/>
    <property type="match status" value="1"/>
</dbReference>
<evidence type="ECO:0000259" key="2">
    <source>
        <dbReference type="Pfam" id="PF01979"/>
    </source>
</evidence>
<accession>A0A8I2YH39</accession>
<proteinExistence type="predicted"/>
<dbReference type="InterPro" id="IPR006680">
    <property type="entry name" value="Amidohydro-rel"/>
</dbReference>
<dbReference type="EMBL" id="JAGFBS010000031">
    <property type="protein sequence ID" value="KAG6371951.1"/>
    <property type="molecule type" value="Genomic_DNA"/>
</dbReference>
<dbReference type="InterPro" id="IPR011059">
    <property type="entry name" value="Metal-dep_hydrolase_composite"/>
</dbReference>
<dbReference type="InterPro" id="IPR051781">
    <property type="entry name" value="Metallo-dep_Hydrolase"/>
</dbReference>
<dbReference type="PANTHER" id="PTHR43135:SF3">
    <property type="entry name" value="ALPHA-D-RIBOSE 1-METHYLPHOSPHONATE 5-TRIPHOSPHATE DIPHOSPHATASE"/>
    <property type="match status" value="1"/>
</dbReference>
<reference evidence="3" key="1">
    <citation type="submission" date="2021-03" db="EMBL/GenBank/DDBJ databases">
        <title>Evolutionary innovations through gain and loss of genes in the ectomycorrhizal Boletales.</title>
        <authorList>
            <person name="Wu G."/>
            <person name="Miyauchi S."/>
            <person name="Morin E."/>
            <person name="Yang Z.-L."/>
            <person name="Xu J."/>
            <person name="Martin F.M."/>
        </authorList>
    </citation>
    <scope>NUCLEOTIDE SEQUENCE</scope>
    <source>
        <strain evidence="3">BR01</strain>
    </source>
</reference>
<keyword evidence="1" id="KW-1133">Transmembrane helix</keyword>
<feature type="transmembrane region" description="Helical" evidence="1">
    <location>
        <begin position="22"/>
        <end position="42"/>
    </location>
</feature>
<comment type="caution">
    <text evidence="3">The sequence shown here is derived from an EMBL/GenBank/DDBJ whole genome shotgun (WGS) entry which is preliminary data.</text>
</comment>
<dbReference type="AlphaFoldDB" id="A0A8I2YH39"/>